<evidence type="ECO:0000256" key="1">
    <source>
        <dbReference type="ARBA" id="ARBA00004651"/>
    </source>
</evidence>
<protein>
    <submittedName>
        <fullName evidence="8">MFS transporter</fullName>
    </submittedName>
</protein>
<feature type="transmembrane region" description="Helical" evidence="7">
    <location>
        <begin position="272"/>
        <end position="288"/>
    </location>
</feature>
<dbReference type="InterPro" id="IPR036259">
    <property type="entry name" value="MFS_trans_sf"/>
</dbReference>
<feature type="transmembrane region" description="Helical" evidence="7">
    <location>
        <begin position="137"/>
        <end position="159"/>
    </location>
</feature>
<evidence type="ECO:0000256" key="4">
    <source>
        <dbReference type="ARBA" id="ARBA00022692"/>
    </source>
</evidence>
<keyword evidence="9" id="KW-1185">Reference proteome</keyword>
<evidence type="ECO:0000313" key="8">
    <source>
        <dbReference type="EMBL" id="TDD05333.1"/>
    </source>
</evidence>
<evidence type="ECO:0000313" key="9">
    <source>
        <dbReference type="Proteomes" id="UP000295674"/>
    </source>
</evidence>
<dbReference type="GO" id="GO:0005886">
    <property type="term" value="C:plasma membrane"/>
    <property type="evidence" value="ECO:0007669"/>
    <property type="project" value="UniProtKB-SubCell"/>
</dbReference>
<dbReference type="Gene3D" id="1.20.1250.20">
    <property type="entry name" value="MFS general substrate transporter like domains"/>
    <property type="match status" value="2"/>
</dbReference>
<evidence type="ECO:0000256" key="7">
    <source>
        <dbReference type="SAM" id="Phobius"/>
    </source>
</evidence>
<feature type="transmembrane region" description="Helical" evidence="7">
    <location>
        <begin position="165"/>
        <end position="185"/>
    </location>
</feature>
<dbReference type="Proteomes" id="UP000295674">
    <property type="component" value="Unassembled WGS sequence"/>
</dbReference>
<feature type="transmembrane region" description="Helical" evidence="7">
    <location>
        <begin position="78"/>
        <end position="97"/>
    </location>
</feature>
<dbReference type="InterPro" id="IPR011701">
    <property type="entry name" value="MFS"/>
</dbReference>
<keyword evidence="4 7" id="KW-0812">Transmembrane</keyword>
<keyword evidence="5 7" id="KW-1133">Transmembrane helix</keyword>
<dbReference type="SUPFAM" id="SSF103473">
    <property type="entry name" value="MFS general substrate transporter"/>
    <property type="match status" value="1"/>
</dbReference>
<feature type="transmembrane region" description="Helical" evidence="7">
    <location>
        <begin position="333"/>
        <end position="352"/>
    </location>
</feature>
<accession>A0A4R4VQD3</accession>
<proteinExistence type="predicted"/>
<feature type="transmembrane region" description="Helical" evidence="7">
    <location>
        <begin position="237"/>
        <end position="260"/>
    </location>
</feature>
<dbReference type="GO" id="GO:0022857">
    <property type="term" value="F:transmembrane transporter activity"/>
    <property type="evidence" value="ECO:0007669"/>
    <property type="project" value="InterPro"/>
</dbReference>
<keyword evidence="3" id="KW-1003">Cell membrane</keyword>
<evidence type="ECO:0000256" key="5">
    <source>
        <dbReference type="ARBA" id="ARBA00022989"/>
    </source>
</evidence>
<gene>
    <name evidence="8" type="ORF">E1181_15555</name>
</gene>
<dbReference type="RefSeq" id="WP_132675404.1">
    <property type="nucleotide sequence ID" value="NZ_SMKS01000024.1"/>
</dbReference>
<comment type="subcellular location">
    <subcellularLocation>
        <location evidence="1">Cell membrane</location>
        <topology evidence="1">Multi-pass membrane protein</topology>
    </subcellularLocation>
</comment>
<feature type="transmembrane region" description="Helical" evidence="7">
    <location>
        <begin position="358"/>
        <end position="379"/>
    </location>
</feature>
<evidence type="ECO:0000256" key="2">
    <source>
        <dbReference type="ARBA" id="ARBA00022448"/>
    </source>
</evidence>
<reference evidence="8 9" key="1">
    <citation type="submission" date="2019-03" db="EMBL/GenBank/DDBJ databases">
        <title>Draft genome sequences of novel Actinobacteria.</title>
        <authorList>
            <person name="Sahin N."/>
            <person name="Ay H."/>
            <person name="Saygin H."/>
        </authorList>
    </citation>
    <scope>NUCLEOTIDE SEQUENCE [LARGE SCALE GENOMIC DNA]</scope>
    <source>
        <strain evidence="8 9">16K309</strain>
    </source>
</reference>
<name>A0A4R4VQD3_9PSEU</name>
<dbReference type="PANTHER" id="PTHR23517">
    <property type="entry name" value="RESISTANCE PROTEIN MDTM, PUTATIVE-RELATED-RELATED"/>
    <property type="match status" value="1"/>
</dbReference>
<feature type="transmembrane region" description="Helical" evidence="7">
    <location>
        <begin position="294"/>
        <end position="313"/>
    </location>
</feature>
<dbReference type="EMBL" id="SMKS01000024">
    <property type="protein sequence ID" value="TDD05333.1"/>
    <property type="molecule type" value="Genomic_DNA"/>
</dbReference>
<feature type="transmembrane region" description="Helical" evidence="7">
    <location>
        <begin position="49"/>
        <end position="66"/>
    </location>
</feature>
<dbReference type="PANTHER" id="PTHR23517:SF3">
    <property type="entry name" value="INTEGRAL MEMBRANE TRANSPORT PROTEIN"/>
    <property type="match status" value="1"/>
</dbReference>
<feature type="transmembrane region" description="Helical" evidence="7">
    <location>
        <begin position="206"/>
        <end position="231"/>
    </location>
</feature>
<dbReference type="Pfam" id="PF07690">
    <property type="entry name" value="MFS_1"/>
    <property type="match status" value="1"/>
</dbReference>
<keyword evidence="6 7" id="KW-0472">Membrane</keyword>
<comment type="caution">
    <text evidence="8">The sequence shown here is derived from an EMBL/GenBank/DDBJ whole genome shotgun (WGS) entry which is preliminary data.</text>
</comment>
<sequence length="393" mass="39284">MTNSAERRRFGRAERVLHSAAFAGGPMEVLDFLLPLYAGAVLAATPGETGVLVAVCALAALVARPLSGSLADRGNKLVVAAAGAVVQAGSLAGFALGGGLLPAFAMAALSGIGGALFWVGVRSWVGDRSDGDDGRGFGRLLSFEGTGQLVAYVLCFTVLEGLGYPAVFALGAVSSLIAAVLLGSAAGRTEAAAPQTPQQPAPARAVLPFLVICGVTAALEAAMSLLLLLHLQTAHHYGPYAIASALAPGFIAFILVPSVAHRVVARIGKRQAVMLALLAGALVTGVLAAAPEPWVLSVVWIFAAAALGIAIPAEQSAVSEGAGTRRGRRIGHYESAQLAGVTAGSAAIGVLYQTSGIALSGTALAVALAVTAATVPLAWRSLNSTAAAPDTSG</sequence>
<organism evidence="8 9">
    <name type="scientific">Saccharopolyspora terrae</name>
    <dbReference type="NCBI Taxonomy" id="2530384"/>
    <lineage>
        <taxon>Bacteria</taxon>
        <taxon>Bacillati</taxon>
        <taxon>Actinomycetota</taxon>
        <taxon>Actinomycetes</taxon>
        <taxon>Pseudonocardiales</taxon>
        <taxon>Pseudonocardiaceae</taxon>
        <taxon>Saccharopolyspora</taxon>
    </lineage>
</organism>
<dbReference type="OrthoDB" id="4021502at2"/>
<dbReference type="InterPro" id="IPR050171">
    <property type="entry name" value="MFS_Transporters"/>
</dbReference>
<evidence type="ECO:0000256" key="6">
    <source>
        <dbReference type="ARBA" id="ARBA00023136"/>
    </source>
</evidence>
<keyword evidence="2" id="KW-0813">Transport</keyword>
<feature type="transmembrane region" description="Helical" evidence="7">
    <location>
        <begin position="103"/>
        <end position="125"/>
    </location>
</feature>
<feature type="transmembrane region" description="Helical" evidence="7">
    <location>
        <begin position="21"/>
        <end position="43"/>
    </location>
</feature>
<evidence type="ECO:0000256" key="3">
    <source>
        <dbReference type="ARBA" id="ARBA00022475"/>
    </source>
</evidence>
<dbReference type="AlphaFoldDB" id="A0A4R4VQD3"/>